<keyword evidence="7" id="KW-0539">Nucleus</keyword>
<sequence length="272" mass="32282">MFLRPIRLRQGCLLSLKRYENTSAKEVDFKTDDSNEETLSEFGPNIPEAEEAMERAEKYRNYIESKRNVSRFSRITAHNKYKNTFPTYSDPEADFLKSDNYFRKLYAKFGKESGIDVGLAWPSRDQLQQIINEEKEYDLTLEQKINALIERKSEQLSSYEKLVKDTDDTLKKMPATIDSFYQRIVKRDKLDKEKEAKKQDVLDQAREFYGYEVDLRDPRIQEMIKKFQEERKVIEKAKKKEEEKKRAQAMQLQQKLKQADKILSQASDEKNN</sequence>
<dbReference type="STRING" id="10195.A0A3M7SU06"/>
<keyword evidence="9" id="KW-0131">Cell cycle</keyword>
<evidence type="ECO:0000313" key="16">
    <source>
        <dbReference type="Proteomes" id="UP000276133"/>
    </source>
</evidence>
<dbReference type="GO" id="GO:0005840">
    <property type="term" value="C:ribosome"/>
    <property type="evidence" value="ECO:0007669"/>
    <property type="project" value="UniProtKB-KW"/>
</dbReference>
<organism evidence="15 16">
    <name type="scientific">Brachionus plicatilis</name>
    <name type="common">Marine rotifer</name>
    <name type="synonym">Brachionus muelleri</name>
    <dbReference type="NCBI Taxonomy" id="10195"/>
    <lineage>
        <taxon>Eukaryota</taxon>
        <taxon>Metazoa</taxon>
        <taxon>Spiralia</taxon>
        <taxon>Gnathifera</taxon>
        <taxon>Rotifera</taxon>
        <taxon>Eurotatoria</taxon>
        <taxon>Monogononta</taxon>
        <taxon>Pseudotrocha</taxon>
        <taxon>Ploima</taxon>
        <taxon>Brachionidae</taxon>
        <taxon>Brachionus</taxon>
    </lineage>
</organism>
<gene>
    <name evidence="15" type="ORF">BpHYR1_025607</name>
</gene>
<name>A0A3M7SU06_BRAPC</name>
<evidence type="ECO:0000256" key="5">
    <source>
        <dbReference type="ARBA" id="ARBA00023054"/>
    </source>
</evidence>
<evidence type="ECO:0000256" key="8">
    <source>
        <dbReference type="ARBA" id="ARBA00023274"/>
    </source>
</evidence>
<dbReference type="GO" id="GO:0005739">
    <property type="term" value="C:mitochondrion"/>
    <property type="evidence" value="ECO:0007669"/>
    <property type="project" value="UniProtKB-SubCell"/>
</dbReference>
<comment type="subcellular location">
    <subcellularLocation>
        <location evidence="2">Mitochondrion</location>
    </subcellularLocation>
    <subcellularLocation>
        <location evidence="1">Nucleus</location>
    </subcellularLocation>
</comment>
<dbReference type="InterPro" id="IPR043035">
    <property type="entry name" value="Ribosomal_mL64_sf"/>
</dbReference>
<dbReference type="PANTHER" id="PTHR31761">
    <property type="entry name" value="GROWTH ARREST AND DNA DAMAGE-INDUCIBLE PROTEINS-INTERACTING PROTEIN 1 GADD45GIP1"/>
    <property type="match status" value="1"/>
</dbReference>
<protein>
    <recommendedName>
        <fullName evidence="11">Large ribosomal subunit protein mL64</fullName>
    </recommendedName>
    <alternativeName>
        <fullName evidence="10">39S ribosomal protein L59, mitochondrial</fullName>
    </alternativeName>
    <alternativeName>
        <fullName evidence="12">Growth arrest and DNA damage-inducible proteins-interacting protein 1</fullName>
    </alternativeName>
</protein>
<dbReference type="Gene3D" id="6.10.280.120">
    <property type="entry name" value="Growth arrest and DNA-damage-inducible proteins-interacting protein 1"/>
    <property type="match status" value="1"/>
</dbReference>
<dbReference type="InterPro" id="IPR018472">
    <property type="entry name" value="Ribosomal_mL64"/>
</dbReference>
<proteinExistence type="inferred from homology"/>
<evidence type="ECO:0000256" key="4">
    <source>
        <dbReference type="ARBA" id="ARBA00022980"/>
    </source>
</evidence>
<evidence type="ECO:0000256" key="13">
    <source>
        <dbReference type="ARBA" id="ARBA00060144"/>
    </source>
</evidence>
<evidence type="ECO:0000256" key="7">
    <source>
        <dbReference type="ARBA" id="ARBA00023242"/>
    </source>
</evidence>
<evidence type="ECO:0000256" key="11">
    <source>
        <dbReference type="ARBA" id="ARBA00035184"/>
    </source>
</evidence>
<evidence type="ECO:0000256" key="2">
    <source>
        <dbReference type="ARBA" id="ARBA00004173"/>
    </source>
</evidence>
<reference evidence="15 16" key="1">
    <citation type="journal article" date="2018" name="Sci. Rep.">
        <title>Genomic signatures of local adaptation to the degree of environmental predictability in rotifers.</title>
        <authorList>
            <person name="Franch-Gras L."/>
            <person name="Hahn C."/>
            <person name="Garcia-Roger E.M."/>
            <person name="Carmona M.J."/>
            <person name="Serra M."/>
            <person name="Gomez A."/>
        </authorList>
    </citation>
    <scope>NUCLEOTIDE SEQUENCE [LARGE SCALE GENOMIC DNA]</scope>
    <source>
        <strain evidence="15">HYR1</strain>
    </source>
</reference>
<keyword evidence="8" id="KW-0687">Ribonucleoprotein</keyword>
<evidence type="ECO:0000256" key="12">
    <source>
        <dbReference type="ARBA" id="ARBA00035485"/>
    </source>
</evidence>
<dbReference type="GO" id="GO:0005634">
    <property type="term" value="C:nucleus"/>
    <property type="evidence" value="ECO:0007669"/>
    <property type="project" value="UniProtKB-SubCell"/>
</dbReference>
<evidence type="ECO:0000256" key="14">
    <source>
        <dbReference type="SAM" id="MobiDB-lite"/>
    </source>
</evidence>
<evidence type="ECO:0000256" key="1">
    <source>
        <dbReference type="ARBA" id="ARBA00004123"/>
    </source>
</evidence>
<dbReference type="GO" id="GO:1990904">
    <property type="term" value="C:ribonucleoprotein complex"/>
    <property type="evidence" value="ECO:0007669"/>
    <property type="project" value="UniProtKB-KW"/>
</dbReference>
<dbReference type="Proteomes" id="UP000276133">
    <property type="component" value="Unassembled WGS sequence"/>
</dbReference>
<dbReference type="OrthoDB" id="6123867at2759"/>
<dbReference type="PANTHER" id="PTHR31761:SF1">
    <property type="entry name" value="LARGE RIBOSOMAL SUBUNIT PROTEIN ML64"/>
    <property type="match status" value="1"/>
</dbReference>
<accession>A0A3M7SU06</accession>
<evidence type="ECO:0000256" key="3">
    <source>
        <dbReference type="ARBA" id="ARBA00005421"/>
    </source>
</evidence>
<keyword evidence="5" id="KW-0175">Coiled coil</keyword>
<evidence type="ECO:0000256" key="10">
    <source>
        <dbReference type="ARBA" id="ARBA00030700"/>
    </source>
</evidence>
<comment type="caution">
    <text evidence="15">The sequence shown here is derived from an EMBL/GenBank/DDBJ whole genome shotgun (WGS) entry which is preliminary data.</text>
</comment>
<evidence type="ECO:0000256" key="9">
    <source>
        <dbReference type="ARBA" id="ARBA00023306"/>
    </source>
</evidence>
<keyword evidence="4" id="KW-0689">Ribosomal protein</keyword>
<feature type="region of interest" description="Disordered" evidence="14">
    <location>
        <begin position="238"/>
        <end position="272"/>
    </location>
</feature>
<dbReference type="Pfam" id="PF10147">
    <property type="entry name" value="CR6_interact"/>
    <property type="match status" value="1"/>
</dbReference>
<evidence type="ECO:0000256" key="6">
    <source>
        <dbReference type="ARBA" id="ARBA00023128"/>
    </source>
</evidence>
<keyword evidence="16" id="KW-1185">Reference proteome</keyword>
<comment type="function">
    <text evidence="13">Acts as a negative regulator of G1 to S cell cycle phase progression by inhibiting cyclin-dependent kinases. Inhibitory effects are additive with GADD45 proteins but also occur in the absence of GADD45 proteins. Acts as a repressor of the orphan nuclear receptor NR4A1 by inhibiting AB domain-mediated transcriptional activity. May be involved in the hormone-mediated regulation of NR4A1 transcriptional activity. May play a role in mitochondrial protein synthesis.</text>
</comment>
<comment type="similarity">
    <text evidence="3">Belongs to the mitochondrion-specific ribosomal protein mL64 family.</text>
</comment>
<dbReference type="AlphaFoldDB" id="A0A3M7SU06"/>
<dbReference type="EMBL" id="REGN01000772">
    <property type="protein sequence ID" value="RNA39226.1"/>
    <property type="molecule type" value="Genomic_DNA"/>
</dbReference>
<evidence type="ECO:0000313" key="15">
    <source>
        <dbReference type="EMBL" id="RNA39226.1"/>
    </source>
</evidence>
<keyword evidence="6" id="KW-0496">Mitochondrion</keyword>